<accession>A0A3N1HT13</accession>
<evidence type="ECO:0000313" key="1">
    <source>
        <dbReference type="EMBL" id="ROP45664.1"/>
    </source>
</evidence>
<comment type="caution">
    <text evidence="1">The sequence shown here is derived from an EMBL/GenBank/DDBJ whole genome shotgun (WGS) entry which is preliminary data.</text>
</comment>
<dbReference type="InParanoid" id="A0A3N1HT13"/>
<reference evidence="1 2" key="1">
    <citation type="journal article" date="2015" name="Stand. Genomic Sci.">
        <title>Genomic Encyclopedia of Bacterial and Archaeal Type Strains, Phase III: the genomes of soil and plant-associated and newly described type strains.</title>
        <authorList>
            <person name="Whitman W.B."/>
            <person name="Woyke T."/>
            <person name="Klenk H.P."/>
            <person name="Zhou Y."/>
            <person name="Lilburn T.G."/>
            <person name="Beck B.J."/>
            <person name="De Vos P."/>
            <person name="Vandamme P."/>
            <person name="Eisen J.A."/>
            <person name="Garrity G."/>
            <person name="Hugenholtz P."/>
            <person name="Kyrpides N.C."/>
        </authorList>
    </citation>
    <scope>NUCLEOTIDE SEQUENCE [LARGE SCALE GENOMIC DNA]</scope>
    <source>
        <strain evidence="1 2">CECT 7306</strain>
    </source>
</reference>
<dbReference type="OrthoDB" id="4250751at2"/>
<keyword evidence="2" id="KW-1185">Reference proteome</keyword>
<dbReference type="AlphaFoldDB" id="A0A3N1HT13"/>
<dbReference type="Proteomes" id="UP000276232">
    <property type="component" value="Unassembled WGS sequence"/>
</dbReference>
<proteinExistence type="predicted"/>
<organism evidence="1 2">
    <name type="scientific">Pseudokineococcus lusitanus</name>
    <dbReference type="NCBI Taxonomy" id="763993"/>
    <lineage>
        <taxon>Bacteria</taxon>
        <taxon>Bacillati</taxon>
        <taxon>Actinomycetota</taxon>
        <taxon>Actinomycetes</taxon>
        <taxon>Kineosporiales</taxon>
        <taxon>Kineosporiaceae</taxon>
        <taxon>Pseudokineococcus</taxon>
    </lineage>
</organism>
<dbReference type="EMBL" id="RJKN01000001">
    <property type="protein sequence ID" value="ROP45664.1"/>
    <property type="molecule type" value="Genomic_DNA"/>
</dbReference>
<gene>
    <name evidence="1" type="ORF">EDC03_0269</name>
</gene>
<evidence type="ECO:0000313" key="2">
    <source>
        <dbReference type="Proteomes" id="UP000276232"/>
    </source>
</evidence>
<name>A0A3N1HT13_9ACTN</name>
<protein>
    <recommendedName>
        <fullName evidence="3">BON domain-containing protein</fullName>
    </recommendedName>
</protein>
<evidence type="ECO:0008006" key="3">
    <source>
        <dbReference type="Google" id="ProtNLM"/>
    </source>
</evidence>
<dbReference type="RefSeq" id="WP_123378395.1">
    <property type="nucleotide sequence ID" value="NZ_RJKN01000001.1"/>
</dbReference>
<sequence>MTLPTSPSPEGPSRDAARAAKSSLAARLAGDARVNGVGVVRWHSAYAVRVNVVTQADAPELPEQVDGVPVRVVEIGHVTAS</sequence>